<accession>K8XLD7</accession>
<dbReference type="InterPro" id="IPR038665">
    <property type="entry name" value="Voltage-dep_anion_channel_sf"/>
</dbReference>
<reference evidence="6 7" key="1">
    <citation type="journal article" date="2013" name="Genome Announc.">
        <title>Draft Genome Sequence of Rhodococcus opacus Strain M213 Shows a Diverse Catabolic Potential.</title>
        <authorList>
            <person name="Pathak A."/>
            <person name="Green S.J."/>
            <person name="Ogram A."/>
            <person name="Chauhan A."/>
        </authorList>
    </citation>
    <scope>NUCLEOTIDE SEQUENCE [LARGE SCALE GENOMIC DNA]</scope>
    <source>
        <strain evidence="6 7">M213</strain>
    </source>
</reference>
<dbReference type="Pfam" id="PF03595">
    <property type="entry name" value="SLAC1"/>
    <property type="match status" value="1"/>
</dbReference>
<dbReference type="GO" id="GO:0046583">
    <property type="term" value="F:monoatomic cation efflux transmembrane transporter activity"/>
    <property type="evidence" value="ECO:0007669"/>
    <property type="project" value="TreeGrafter"/>
</dbReference>
<comment type="caution">
    <text evidence="6">The sequence shown here is derived from an EMBL/GenBank/DDBJ whole genome shotgun (WGS) entry which is preliminary data.</text>
</comment>
<feature type="transmembrane region" description="Helical" evidence="5">
    <location>
        <begin position="112"/>
        <end position="136"/>
    </location>
</feature>
<gene>
    <name evidence="6" type="ORF">WSS_A16216</name>
</gene>
<feature type="transmembrane region" description="Helical" evidence="5">
    <location>
        <begin position="172"/>
        <end position="194"/>
    </location>
</feature>
<evidence type="ECO:0000256" key="1">
    <source>
        <dbReference type="ARBA" id="ARBA00004141"/>
    </source>
</evidence>
<keyword evidence="2 5" id="KW-0812">Transmembrane</keyword>
<organism evidence="6 7">
    <name type="scientific">Rhodococcus opacus M213</name>
    <dbReference type="NCBI Taxonomy" id="1129896"/>
    <lineage>
        <taxon>Bacteria</taxon>
        <taxon>Bacillati</taxon>
        <taxon>Actinomycetota</taxon>
        <taxon>Actinomycetes</taxon>
        <taxon>Mycobacteriales</taxon>
        <taxon>Nocardiaceae</taxon>
        <taxon>Rhodococcus</taxon>
    </lineage>
</organism>
<dbReference type="EMBL" id="AJYC02000051">
    <property type="protein sequence ID" value="EKT81636.1"/>
    <property type="molecule type" value="Genomic_DNA"/>
</dbReference>
<dbReference type="PANTHER" id="PTHR37955">
    <property type="entry name" value="TELLURITE RESISTANCE PROTEIN TEHA"/>
    <property type="match status" value="1"/>
</dbReference>
<dbReference type="GO" id="GO:0005886">
    <property type="term" value="C:plasma membrane"/>
    <property type="evidence" value="ECO:0007669"/>
    <property type="project" value="TreeGrafter"/>
</dbReference>
<name>K8XLD7_RHOOP</name>
<dbReference type="InterPro" id="IPR052951">
    <property type="entry name" value="Tellurite_res_ion_channel"/>
</dbReference>
<dbReference type="Gene3D" id="1.50.10.150">
    <property type="entry name" value="Voltage-dependent anion channel"/>
    <property type="match status" value="1"/>
</dbReference>
<keyword evidence="4 5" id="KW-0472">Membrane</keyword>
<keyword evidence="3 5" id="KW-1133">Transmembrane helix</keyword>
<feature type="transmembrane region" description="Helical" evidence="5">
    <location>
        <begin position="148"/>
        <end position="166"/>
    </location>
</feature>
<dbReference type="RefSeq" id="WP_005257502.1">
    <property type="nucleotide sequence ID" value="NZ_AJYC02000051.1"/>
</dbReference>
<feature type="transmembrane region" description="Helical" evidence="5">
    <location>
        <begin position="206"/>
        <end position="228"/>
    </location>
</feature>
<feature type="transmembrane region" description="Helical" evidence="5">
    <location>
        <begin position="86"/>
        <end position="106"/>
    </location>
</feature>
<dbReference type="AlphaFoldDB" id="K8XLD7"/>
<evidence type="ECO:0000256" key="4">
    <source>
        <dbReference type="ARBA" id="ARBA00023136"/>
    </source>
</evidence>
<dbReference type="PANTHER" id="PTHR37955:SF1">
    <property type="entry name" value="DEP DOMAIN-CONTAINING PROTEIN"/>
    <property type="match status" value="1"/>
</dbReference>
<comment type="subcellular location">
    <subcellularLocation>
        <location evidence="1">Membrane</location>
        <topology evidence="1">Multi-pass membrane protein</topology>
    </subcellularLocation>
</comment>
<feature type="transmembrane region" description="Helical" evidence="5">
    <location>
        <begin position="266"/>
        <end position="286"/>
    </location>
</feature>
<feature type="transmembrane region" description="Helical" evidence="5">
    <location>
        <begin position="292"/>
        <end position="315"/>
    </location>
</feature>
<sequence>MSGQHSIAALEPRARTLLPLNTLAIPLGLVGLAQAWSVATTALGTPFALVHGFWLIAALAWISTATAHAHRAKRTTQRISHQLTHFAHGPLAALLPLSGMLLGAQLHSTLPLAGTALTLVSITAAAAFGAWMMSFWMNGQMALESVHGGYYLPISAAGLVGSFAAARIGLDWLAIGSFAIGLFFWVVISMLLFLRLALRPTMPAPLVPTLAIMIAPPAVGAAAWLTISNGQPDALSVALTAITAFMVMVQAPLLPRYRALPFSHGFWSFTFPVASVVALAITWLHLVQPHAWQAITTGLLGAVTVLVVLIATKSIRLLHKNSRRSAR</sequence>
<protein>
    <submittedName>
        <fullName evidence="6">Potassium-tellurite ethidium and proflavin transporter</fullName>
    </submittedName>
</protein>
<dbReference type="Proteomes" id="UP000005951">
    <property type="component" value="Unassembled WGS sequence"/>
</dbReference>
<feature type="transmembrane region" description="Helical" evidence="5">
    <location>
        <begin position="234"/>
        <end position="254"/>
    </location>
</feature>
<dbReference type="InterPro" id="IPR004695">
    <property type="entry name" value="SLAC1/Mae1/Ssu1/TehA"/>
</dbReference>
<evidence type="ECO:0000256" key="3">
    <source>
        <dbReference type="ARBA" id="ARBA00022989"/>
    </source>
</evidence>
<evidence type="ECO:0000256" key="5">
    <source>
        <dbReference type="SAM" id="Phobius"/>
    </source>
</evidence>
<evidence type="ECO:0000256" key="2">
    <source>
        <dbReference type="ARBA" id="ARBA00022692"/>
    </source>
</evidence>
<feature type="transmembrane region" description="Helical" evidence="5">
    <location>
        <begin position="20"/>
        <end position="39"/>
    </location>
</feature>
<proteinExistence type="predicted"/>
<feature type="transmembrane region" description="Helical" evidence="5">
    <location>
        <begin position="45"/>
        <end position="65"/>
    </location>
</feature>
<evidence type="ECO:0000313" key="7">
    <source>
        <dbReference type="Proteomes" id="UP000005951"/>
    </source>
</evidence>
<evidence type="ECO:0000313" key="6">
    <source>
        <dbReference type="EMBL" id="EKT81636.1"/>
    </source>
</evidence>